<comment type="caution">
    <text evidence="7">The sequence shown here is derived from an EMBL/GenBank/DDBJ whole genome shotgun (WGS) entry which is preliminary data.</text>
</comment>
<dbReference type="Pfam" id="PF03404">
    <property type="entry name" value="Mo-co_dimer"/>
    <property type="match status" value="1"/>
</dbReference>
<comment type="cofactor">
    <cofactor evidence="1">
        <name>Mo-molybdopterin</name>
        <dbReference type="ChEBI" id="CHEBI:71302"/>
    </cofactor>
</comment>
<keyword evidence="4" id="KW-0560">Oxidoreductase</keyword>
<protein>
    <submittedName>
        <fullName evidence="7">Molybdopterin-dependent oxidoreductase</fullName>
    </submittedName>
</protein>
<dbReference type="InterPro" id="IPR014756">
    <property type="entry name" value="Ig_E-set"/>
</dbReference>
<dbReference type="PANTHER" id="PTHR19372:SF7">
    <property type="entry name" value="SULFITE OXIDASE, MITOCHONDRIAL"/>
    <property type="match status" value="1"/>
</dbReference>
<dbReference type="InterPro" id="IPR005066">
    <property type="entry name" value="MoCF_OxRdtse_dimer"/>
</dbReference>
<organism evidence="7 8">
    <name type="scientific">Thalassococcus lentus</name>
    <dbReference type="NCBI Taxonomy" id="1210524"/>
    <lineage>
        <taxon>Bacteria</taxon>
        <taxon>Pseudomonadati</taxon>
        <taxon>Pseudomonadota</taxon>
        <taxon>Alphaproteobacteria</taxon>
        <taxon>Rhodobacterales</taxon>
        <taxon>Roseobacteraceae</taxon>
        <taxon>Thalassococcus</taxon>
    </lineage>
</organism>
<gene>
    <name evidence="7" type="ORF">PFY00_15370</name>
</gene>
<dbReference type="PANTHER" id="PTHR19372">
    <property type="entry name" value="SULFITE REDUCTASE"/>
    <property type="match status" value="1"/>
</dbReference>
<keyword evidence="3" id="KW-0479">Metal-binding</keyword>
<reference evidence="7 8" key="1">
    <citation type="submission" date="2023-01" db="EMBL/GenBank/DDBJ databases">
        <title>Thalassococcus onchidii sp. nov., isolated from a marine invertebrate from the South China Sea.</title>
        <authorList>
            <person name="Xu S."/>
            <person name="Liu Z."/>
            <person name="Xu Y."/>
        </authorList>
    </citation>
    <scope>NUCLEOTIDE SEQUENCE [LARGE SCALE GENOMIC DNA]</scope>
    <source>
        <strain evidence="7 8">KCTC 32084</strain>
    </source>
</reference>
<dbReference type="InterPro" id="IPR008335">
    <property type="entry name" value="Mopterin_OxRdtase_euk"/>
</dbReference>
<evidence type="ECO:0000256" key="4">
    <source>
        <dbReference type="ARBA" id="ARBA00023002"/>
    </source>
</evidence>
<evidence type="ECO:0000256" key="1">
    <source>
        <dbReference type="ARBA" id="ARBA00001924"/>
    </source>
</evidence>
<sequence>MGRTREIFTAYPGKPETQDGLYSEDETRLANRNSGLLLETLRHDITPTGAHYLLIHFDIPHLDAQRHQLEFGAGFDAPYSLSMDDIRALPAVTMPVTLECAGNGRARVSPRSHSMPWGVEAVGTSEWTGTPLAPLIERARPAEGTVDFSFTGADVGFDKGEKHPFGRSLTPQELAELDVLLVYEMNGQPLLPQHGAPLRIVVPGWYGMASVKWLTRIEALTERYTGFQQVQTYRYRDHADDPGRPVTAIRVKSLMVPPGVPDWGSRLRFIEPGATRVQGRAWSGGGVPIVRVEFGVDGQWQDAELIAPVGQYAWTGWHVDWQASPGEHVLQCRATDAAGHVQPLQPPWDASGFGNNMVHEVGVFVGSA</sequence>
<keyword evidence="2" id="KW-0500">Molybdenum</keyword>
<evidence type="ECO:0000313" key="7">
    <source>
        <dbReference type="EMBL" id="MDA7426114.1"/>
    </source>
</evidence>
<dbReference type="SUPFAM" id="SSF56524">
    <property type="entry name" value="Oxidoreductase molybdopterin-binding domain"/>
    <property type="match status" value="1"/>
</dbReference>
<dbReference type="PRINTS" id="PR00407">
    <property type="entry name" value="EUMOPTERIN"/>
</dbReference>
<accession>A0ABT4XVY2</accession>
<dbReference type="Proteomes" id="UP001210720">
    <property type="component" value="Unassembled WGS sequence"/>
</dbReference>
<keyword evidence="8" id="KW-1185">Reference proteome</keyword>
<evidence type="ECO:0000256" key="2">
    <source>
        <dbReference type="ARBA" id="ARBA00022505"/>
    </source>
</evidence>
<evidence type="ECO:0000313" key="8">
    <source>
        <dbReference type="Proteomes" id="UP001210720"/>
    </source>
</evidence>
<dbReference type="Gene3D" id="2.60.40.650">
    <property type="match status" value="1"/>
</dbReference>
<name>A0ABT4XVY2_9RHOB</name>
<dbReference type="Pfam" id="PF00174">
    <property type="entry name" value="Oxidored_molyb"/>
    <property type="match status" value="1"/>
</dbReference>
<dbReference type="RefSeq" id="WP_271433469.1">
    <property type="nucleotide sequence ID" value="NZ_JAQIOY010000007.1"/>
</dbReference>
<proteinExistence type="predicted"/>
<feature type="domain" description="Oxidoreductase molybdopterin-binding" evidence="5">
    <location>
        <begin position="56"/>
        <end position="227"/>
    </location>
</feature>
<dbReference type="EMBL" id="JAQIOY010000007">
    <property type="protein sequence ID" value="MDA7426114.1"/>
    <property type="molecule type" value="Genomic_DNA"/>
</dbReference>
<dbReference type="InterPro" id="IPR000572">
    <property type="entry name" value="OxRdtase_Mopterin-bd_dom"/>
</dbReference>
<evidence type="ECO:0000259" key="6">
    <source>
        <dbReference type="Pfam" id="PF03404"/>
    </source>
</evidence>
<evidence type="ECO:0000259" key="5">
    <source>
        <dbReference type="Pfam" id="PF00174"/>
    </source>
</evidence>
<dbReference type="Gene3D" id="3.90.420.10">
    <property type="entry name" value="Oxidoreductase, molybdopterin-binding domain"/>
    <property type="match status" value="1"/>
</dbReference>
<dbReference type="SUPFAM" id="SSF81296">
    <property type="entry name" value="E set domains"/>
    <property type="match status" value="1"/>
</dbReference>
<feature type="domain" description="Moybdenum cofactor oxidoreductase dimerisation" evidence="6">
    <location>
        <begin position="272"/>
        <end position="363"/>
    </location>
</feature>
<evidence type="ECO:0000256" key="3">
    <source>
        <dbReference type="ARBA" id="ARBA00022723"/>
    </source>
</evidence>
<dbReference type="InterPro" id="IPR036374">
    <property type="entry name" value="OxRdtase_Mopterin-bd_sf"/>
</dbReference>